<sequence>MISVCMATYNGEKYIKEQLDSILKQLSQNDEIIISDDGSNDETLSIIDRYNDSRIKVYHHTPKKQKFKFGYVSKNFENALIRAKGDFIFLSDQDDVWLDDKVTRQVGALQHADLVLSDCHIVDESLNSIFPSKFKLENVNVGFWKNLYKSGYLGCCMAFKRELLEYILPIPDDVPHDLWIGLVVKHKKNKFNLLNSPEIYYRRHKHNVSATSALLSEKEGNLPVNNNTMLFKLSYRWYTLKAFWNKFYRWPIIINIRRDFNH</sequence>
<dbReference type="InterPro" id="IPR029044">
    <property type="entry name" value="Nucleotide-diphossugar_trans"/>
</dbReference>
<dbReference type="Proteomes" id="UP001225072">
    <property type="component" value="Unassembled WGS sequence"/>
</dbReference>
<dbReference type="Gene3D" id="3.90.550.10">
    <property type="entry name" value="Spore Coat Polysaccharide Biosynthesis Protein SpsA, Chain A"/>
    <property type="match status" value="1"/>
</dbReference>
<dbReference type="Pfam" id="PF00535">
    <property type="entry name" value="Glycos_transf_2"/>
    <property type="match status" value="1"/>
</dbReference>
<evidence type="ECO:0000313" key="3">
    <source>
        <dbReference type="Proteomes" id="UP001225072"/>
    </source>
</evidence>
<accession>A0ABU0TDL1</accession>
<name>A0ABU0TDL1_9FLAO</name>
<organism evidence="2 3">
    <name type="scientific">Chryseobacterium camelliae</name>
    <dbReference type="NCBI Taxonomy" id="1265445"/>
    <lineage>
        <taxon>Bacteria</taxon>
        <taxon>Pseudomonadati</taxon>
        <taxon>Bacteroidota</taxon>
        <taxon>Flavobacteriia</taxon>
        <taxon>Flavobacteriales</taxon>
        <taxon>Weeksellaceae</taxon>
        <taxon>Chryseobacterium group</taxon>
        <taxon>Chryseobacterium</taxon>
    </lineage>
</organism>
<comment type="caution">
    <text evidence="2">The sequence shown here is derived from an EMBL/GenBank/DDBJ whole genome shotgun (WGS) entry which is preliminary data.</text>
</comment>
<dbReference type="PANTHER" id="PTHR22916">
    <property type="entry name" value="GLYCOSYLTRANSFERASE"/>
    <property type="match status" value="1"/>
</dbReference>
<evidence type="ECO:0000259" key="1">
    <source>
        <dbReference type="Pfam" id="PF00535"/>
    </source>
</evidence>
<dbReference type="EMBL" id="JAUTAL010000001">
    <property type="protein sequence ID" value="MDQ1095139.1"/>
    <property type="molecule type" value="Genomic_DNA"/>
</dbReference>
<dbReference type="SUPFAM" id="SSF53448">
    <property type="entry name" value="Nucleotide-diphospho-sugar transferases"/>
    <property type="match status" value="1"/>
</dbReference>
<proteinExistence type="predicted"/>
<dbReference type="CDD" id="cd04196">
    <property type="entry name" value="GT_2_like_d"/>
    <property type="match status" value="1"/>
</dbReference>
<gene>
    <name evidence="2" type="ORF">QE404_000286</name>
</gene>
<feature type="domain" description="Glycosyltransferase 2-like" evidence="1">
    <location>
        <begin position="3"/>
        <end position="166"/>
    </location>
</feature>
<protein>
    <submittedName>
        <fullName evidence="2">Glycosyltransferase involved in cell wall biosynthesis</fullName>
    </submittedName>
</protein>
<evidence type="ECO:0000313" key="2">
    <source>
        <dbReference type="EMBL" id="MDQ1095139.1"/>
    </source>
</evidence>
<dbReference type="InterPro" id="IPR001173">
    <property type="entry name" value="Glyco_trans_2-like"/>
</dbReference>
<reference evidence="2 3" key="1">
    <citation type="submission" date="2023-07" db="EMBL/GenBank/DDBJ databases">
        <title>Functional and genomic diversity of the sorghum phyllosphere microbiome.</title>
        <authorList>
            <person name="Shade A."/>
        </authorList>
    </citation>
    <scope>NUCLEOTIDE SEQUENCE [LARGE SCALE GENOMIC DNA]</scope>
    <source>
        <strain evidence="2 3">SORGH_AS_1064</strain>
    </source>
</reference>
<keyword evidence="3" id="KW-1185">Reference proteome</keyword>
<dbReference type="PANTHER" id="PTHR22916:SF3">
    <property type="entry name" value="UDP-GLCNAC:BETAGAL BETA-1,3-N-ACETYLGLUCOSAMINYLTRANSFERASE-LIKE PROTEIN 1"/>
    <property type="match status" value="1"/>
</dbReference>